<dbReference type="SUPFAM" id="SSF101386">
    <property type="entry name" value="all-alpha NTP pyrophosphatases"/>
    <property type="match status" value="1"/>
</dbReference>
<gene>
    <name evidence="1" type="ORF">HAX54_006209</name>
</gene>
<name>A0ABS8TB53_DATST</name>
<dbReference type="EMBL" id="JACEIK010001309">
    <property type="protein sequence ID" value="MCD7468225.1"/>
    <property type="molecule type" value="Genomic_DNA"/>
</dbReference>
<dbReference type="Gene3D" id="1.10.287.1080">
    <property type="entry name" value="MazG-like"/>
    <property type="match status" value="1"/>
</dbReference>
<dbReference type="InterPro" id="IPR025984">
    <property type="entry name" value="DCTPP"/>
</dbReference>
<dbReference type="PANTHER" id="PTHR14552:SF2">
    <property type="entry name" value="DCTP PYROPHOSPHATASE 1"/>
    <property type="match status" value="1"/>
</dbReference>
<dbReference type="PANTHER" id="PTHR14552">
    <property type="match status" value="1"/>
</dbReference>
<dbReference type="Pfam" id="PF12643">
    <property type="entry name" value="MazG-like"/>
    <property type="match status" value="1"/>
</dbReference>
<protein>
    <submittedName>
        <fullName evidence="1">Uncharacterized protein</fullName>
    </submittedName>
</protein>
<keyword evidence="2" id="KW-1185">Reference proteome</keyword>
<dbReference type="Proteomes" id="UP000823775">
    <property type="component" value="Unassembled WGS sequence"/>
</dbReference>
<evidence type="ECO:0000313" key="2">
    <source>
        <dbReference type="Proteomes" id="UP000823775"/>
    </source>
</evidence>
<sequence length="187" mass="21349">MSSLVHFYGYNIPLFANVIKFSPLKSKTRAFGLFASNKLANMEQERKNGVLQEERSMDISLKDLSKQLEGNMEVHEGSMDISLKDLSKQLEDFAKVRNWEKYHSPRNLLLAMVGEVGELSEIFQWRGEVDKGLPNWEESDKEHLGEELSDVLLYLIRLADICGIDLADAAAKKILKNSIKYPEPKVF</sequence>
<dbReference type="CDD" id="cd11537">
    <property type="entry name" value="NTP-PPase_RS21-C6_like"/>
    <property type="match status" value="1"/>
</dbReference>
<reference evidence="1 2" key="1">
    <citation type="journal article" date="2021" name="BMC Genomics">
        <title>Datura genome reveals duplications of psychoactive alkaloid biosynthetic genes and high mutation rate following tissue culture.</title>
        <authorList>
            <person name="Rajewski A."/>
            <person name="Carter-House D."/>
            <person name="Stajich J."/>
            <person name="Litt A."/>
        </authorList>
    </citation>
    <scope>NUCLEOTIDE SEQUENCE [LARGE SCALE GENOMIC DNA]</scope>
    <source>
        <strain evidence="1">AR-01</strain>
    </source>
</reference>
<accession>A0ABS8TB53</accession>
<comment type="caution">
    <text evidence="1">The sequence shown here is derived from an EMBL/GenBank/DDBJ whole genome shotgun (WGS) entry which is preliminary data.</text>
</comment>
<proteinExistence type="predicted"/>
<organism evidence="1 2">
    <name type="scientific">Datura stramonium</name>
    <name type="common">Jimsonweed</name>
    <name type="synonym">Common thornapple</name>
    <dbReference type="NCBI Taxonomy" id="4076"/>
    <lineage>
        <taxon>Eukaryota</taxon>
        <taxon>Viridiplantae</taxon>
        <taxon>Streptophyta</taxon>
        <taxon>Embryophyta</taxon>
        <taxon>Tracheophyta</taxon>
        <taxon>Spermatophyta</taxon>
        <taxon>Magnoliopsida</taxon>
        <taxon>eudicotyledons</taxon>
        <taxon>Gunneridae</taxon>
        <taxon>Pentapetalae</taxon>
        <taxon>asterids</taxon>
        <taxon>lamiids</taxon>
        <taxon>Solanales</taxon>
        <taxon>Solanaceae</taxon>
        <taxon>Solanoideae</taxon>
        <taxon>Datureae</taxon>
        <taxon>Datura</taxon>
    </lineage>
</organism>
<evidence type="ECO:0000313" key="1">
    <source>
        <dbReference type="EMBL" id="MCD7468225.1"/>
    </source>
</evidence>